<accession>A0ACB8G9N4</accession>
<evidence type="ECO:0000313" key="1">
    <source>
        <dbReference type="EMBL" id="KAH8016282.1"/>
    </source>
</evidence>
<keyword evidence="2" id="KW-1185">Reference proteome</keyword>
<reference evidence="1" key="1">
    <citation type="submission" date="2021-08" db="EMBL/GenBank/DDBJ databases">
        <title>The first chromosome-level gecko genome reveals the dynamic sex chromosomes of Neotropical dwarf geckos (Sphaerodactylidae: Sphaerodactylus).</title>
        <authorList>
            <person name="Pinto B.J."/>
            <person name="Keating S.E."/>
            <person name="Gamble T."/>
        </authorList>
    </citation>
    <scope>NUCLEOTIDE SEQUENCE</scope>
    <source>
        <strain evidence="1">TG3544</strain>
    </source>
</reference>
<protein>
    <submittedName>
        <fullName evidence="1">Uncharacterized protein</fullName>
    </submittedName>
</protein>
<dbReference type="Proteomes" id="UP000827872">
    <property type="component" value="Linkage Group LG01"/>
</dbReference>
<comment type="caution">
    <text evidence="1">The sequence shown here is derived from an EMBL/GenBank/DDBJ whole genome shotgun (WGS) entry which is preliminary data.</text>
</comment>
<proteinExistence type="predicted"/>
<organism evidence="1 2">
    <name type="scientific">Sphaerodactylus townsendi</name>
    <dbReference type="NCBI Taxonomy" id="933632"/>
    <lineage>
        <taxon>Eukaryota</taxon>
        <taxon>Metazoa</taxon>
        <taxon>Chordata</taxon>
        <taxon>Craniata</taxon>
        <taxon>Vertebrata</taxon>
        <taxon>Euteleostomi</taxon>
        <taxon>Lepidosauria</taxon>
        <taxon>Squamata</taxon>
        <taxon>Bifurcata</taxon>
        <taxon>Gekkota</taxon>
        <taxon>Sphaerodactylidae</taxon>
        <taxon>Sphaerodactylus</taxon>
    </lineage>
</organism>
<gene>
    <name evidence="1" type="ORF">K3G42_016075</name>
</gene>
<evidence type="ECO:0000313" key="2">
    <source>
        <dbReference type="Proteomes" id="UP000827872"/>
    </source>
</evidence>
<sequence length="99" mass="11190">MVRRQFSSLYHSPNGFAKESYHYGEKALCEWAIAPYFLSIQGSVLPVSCCPHCTFTAYIPIELCMSSYGQNPHRALSQHTEKSYNFSSNILLTLSAHPQ</sequence>
<name>A0ACB8G9N4_9SAUR</name>
<dbReference type="EMBL" id="CM037614">
    <property type="protein sequence ID" value="KAH8016282.1"/>
    <property type="molecule type" value="Genomic_DNA"/>
</dbReference>